<accession>A0A1H9ER50</accession>
<evidence type="ECO:0000259" key="2">
    <source>
        <dbReference type="PROSITE" id="PS51462"/>
    </source>
</evidence>
<keyword evidence="4" id="KW-1185">Reference proteome</keyword>
<sequence length="215" mass="22853">MSPEGGRRAEASVGGACEGAPVAFEGDAAWSVRYPELFRARPHSWGGVVRESTVRLTLTLPSDDLVVNARLIAVDDGAVVVCTTAEGWRTLPGGSRERGEPIDATAARELMEEAGCVVVGPVRWFAGHVVTTQTRPWKEWHPFPVSAWLVGVVPVRRACPPTNPPDGETVVDVRLLEPDEAITYLSGFDNGGQAALLALAVDLGLVPRPGTASPR</sequence>
<dbReference type="Gene3D" id="3.90.79.10">
    <property type="entry name" value="Nucleoside Triphosphate Pyrophosphohydrolase"/>
    <property type="match status" value="1"/>
</dbReference>
<dbReference type="AlphaFoldDB" id="A0A1H9ER50"/>
<evidence type="ECO:0000313" key="4">
    <source>
        <dbReference type="Proteomes" id="UP000198504"/>
    </source>
</evidence>
<evidence type="ECO:0000313" key="3">
    <source>
        <dbReference type="EMBL" id="SEQ28171.1"/>
    </source>
</evidence>
<dbReference type="OrthoDB" id="3689607at2"/>
<gene>
    <name evidence="3" type="ORF">SAMN05421756_10325</name>
</gene>
<name>A0A1H9ER50_9ACTN</name>
<evidence type="ECO:0000256" key="1">
    <source>
        <dbReference type="ARBA" id="ARBA00022801"/>
    </source>
</evidence>
<dbReference type="InterPro" id="IPR020084">
    <property type="entry name" value="NUDIX_hydrolase_CS"/>
</dbReference>
<dbReference type="Pfam" id="PF00293">
    <property type="entry name" value="NUDIX"/>
    <property type="match status" value="1"/>
</dbReference>
<dbReference type="GO" id="GO:0016787">
    <property type="term" value="F:hydrolase activity"/>
    <property type="evidence" value="ECO:0007669"/>
    <property type="project" value="UniProtKB-KW"/>
</dbReference>
<dbReference type="InterPro" id="IPR000086">
    <property type="entry name" value="NUDIX_hydrolase_dom"/>
</dbReference>
<reference evidence="4" key="1">
    <citation type="submission" date="2016-10" db="EMBL/GenBank/DDBJ databases">
        <authorList>
            <person name="Varghese N."/>
            <person name="Submissions S."/>
        </authorList>
    </citation>
    <scope>NUCLEOTIDE SEQUENCE [LARGE SCALE GENOMIC DNA]</scope>
    <source>
        <strain evidence="4">CGMCC 4.6856</strain>
    </source>
</reference>
<dbReference type="SUPFAM" id="SSF55811">
    <property type="entry name" value="Nudix"/>
    <property type="match status" value="1"/>
</dbReference>
<dbReference type="PROSITE" id="PS51462">
    <property type="entry name" value="NUDIX"/>
    <property type="match status" value="1"/>
</dbReference>
<dbReference type="Proteomes" id="UP000198504">
    <property type="component" value="Unassembled WGS sequence"/>
</dbReference>
<feature type="domain" description="Nudix hydrolase" evidence="2">
    <location>
        <begin position="62"/>
        <end position="201"/>
    </location>
</feature>
<proteinExistence type="predicted"/>
<protein>
    <submittedName>
        <fullName evidence="3">8-oxo-dGTP pyrophosphatase MutT, NUDIX family</fullName>
    </submittedName>
</protein>
<dbReference type="EMBL" id="FOFA01000003">
    <property type="protein sequence ID" value="SEQ28171.1"/>
    <property type="molecule type" value="Genomic_DNA"/>
</dbReference>
<organism evidence="3 4">
    <name type="scientific">Microlunatus flavus</name>
    <dbReference type="NCBI Taxonomy" id="1036181"/>
    <lineage>
        <taxon>Bacteria</taxon>
        <taxon>Bacillati</taxon>
        <taxon>Actinomycetota</taxon>
        <taxon>Actinomycetes</taxon>
        <taxon>Propionibacteriales</taxon>
        <taxon>Propionibacteriaceae</taxon>
        <taxon>Microlunatus</taxon>
    </lineage>
</organism>
<keyword evidence="1" id="KW-0378">Hydrolase</keyword>
<dbReference type="STRING" id="1036181.SAMN05421756_10325"/>
<dbReference type="PROSITE" id="PS00893">
    <property type="entry name" value="NUDIX_BOX"/>
    <property type="match status" value="1"/>
</dbReference>
<dbReference type="InterPro" id="IPR015797">
    <property type="entry name" value="NUDIX_hydrolase-like_dom_sf"/>
</dbReference>